<name>A0A4R8CK22_9ACTN</name>
<keyword evidence="3" id="KW-0804">Transcription</keyword>
<dbReference type="Proteomes" id="UP000295146">
    <property type="component" value="Unassembled WGS sequence"/>
</dbReference>
<reference evidence="6 7" key="1">
    <citation type="submission" date="2019-03" db="EMBL/GenBank/DDBJ databases">
        <title>Genomic Encyclopedia of Type Strains, Phase III (KMG-III): the genomes of soil and plant-associated and newly described type strains.</title>
        <authorList>
            <person name="Whitman W."/>
        </authorList>
    </citation>
    <scope>NUCLEOTIDE SEQUENCE [LARGE SCALE GENOMIC DNA]</scope>
    <source>
        <strain evidence="6 7">VKM Ac-2573</strain>
    </source>
</reference>
<gene>
    <name evidence="6" type="ORF">EV653_1652</name>
</gene>
<feature type="domain" description="HTH hxlR-type" evidence="5">
    <location>
        <begin position="7"/>
        <end position="106"/>
    </location>
</feature>
<sequence length="159" mass="17578">MEPRSDCPINAAVEVLGDRWSLLVLRDVIFSDRRYFRALLTGSPEGIASNILADRLVRLVEAGLLSRGTAARGQRAQYSLTEAGIQTLPILDALGNWSLTWRPAANELHARQQFMHDQGPPFIEDLMDDLRTRHLGAPPKTQSGPTPFERLDAAHAPAD</sequence>
<dbReference type="PANTHER" id="PTHR33204:SF18">
    <property type="entry name" value="TRANSCRIPTIONAL REGULATORY PROTEIN"/>
    <property type="match status" value="1"/>
</dbReference>
<dbReference type="InterPro" id="IPR002577">
    <property type="entry name" value="HTH_HxlR"/>
</dbReference>
<evidence type="ECO:0000256" key="4">
    <source>
        <dbReference type="SAM" id="MobiDB-lite"/>
    </source>
</evidence>
<feature type="region of interest" description="Disordered" evidence="4">
    <location>
        <begin position="134"/>
        <end position="159"/>
    </location>
</feature>
<evidence type="ECO:0000256" key="3">
    <source>
        <dbReference type="ARBA" id="ARBA00023163"/>
    </source>
</evidence>
<evidence type="ECO:0000313" key="7">
    <source>
        <dbReference type="Proteomes" id="UP000295146"/>
    </source>
</evidence>
<organism evidence="6 7">
    <name type="scientific">Kribbella pratensis</name>
    <dbReference type="NCBI Taxonomy" id="2512112"/>
    <lineage>
        <taxon>Bacteria</taxon>
        <taxon>Bacillati</taxon>
        <taxon>Actinomycetota</taxon>
        <taxon>Actinomycetes</taxon>
        <taxon>Propionibacteriales</taxon>
        <taxon>Kribbellaceae</taxon>
        <taxon>Kribbella</taxon>
    </lineage>
</organism>
<dbReference type="AlphaFoldDB" id="A0A4R8CK22"/>
<dbReference type="OrthoDB" id="9792527at2"/>
<dbReference type="PROSITE" id="PS51118">
    <property type="entry name" value="HTH_HXLR"/>
    <property type="match status" value="1"/>
</dbReference>
<comment type="caution">
    <text evidence="6">The sequence shown here is derived from an EMBL/GenBank/DDBJ whole genome shotgun (WGS) entry which is preliminary data.</text>
</comment>
<dbReference type="RefSeq" id="WP_134099574.1">
    <property type="nucleotide sequence ID" value="NZ_SODP01000001.1"/>
</dbReference>
<dbReference type="SUPFAM" id="SSF46785">
    <property type="entry name" value="Winged helix' DNA-binding domain"/>
    <property type="match status" value="1"/>
</dbReference>
<dbReference type="Pfam" id="PF01638">
    <property type="entry name" value="HxlR"/>
    <property type="match status" value="1"/>
</dbReference>
<dbReference type="GO" id="GO:0003677">
    <property type="term" value="F:DNA binding"/>
    <property type="evidence" value="ECO:0007669"/>
    <property type="project" value="UniProtKB-KW"/>
</dbReference>
<keyword evidence="2" id="KW-0238">DNA-binding</keyword>
<protein>
    <submittedName>
        <fullName evidence="6">HxlR family transcriptional regulator</fullName>
    </submittedName>
</protein>
<evidence type="ECO:0000259" key="5">
    <source>
        <dbReference type="PROSITE" id="PS51118"/>
    </source>
</evidence>
<evidence type="ECO:0000256" key="2">
    <source>
        <dbReference type="ARBA" id="ARBA00023125"/>
    </source>
</evidence>
<dbReference type="InterPro" id="IPR036388">
    <property type="entry name" value="WH-like_DNA-bd_sf"/>
</dbReference>
<accession>A0A4R8CK22</accession>
<dbReference type="PANTHER" id="PTHR33204">
    <property type="entry name" value="TRANSCRIPTIONAL REGULATOR, MARR FAMILY"/>
    <property type="match status" value="1"/>
</dbReference>
<keyword evidence="7" id="KW-1185">Reference proteome</keyword>
<dbReference type="EMBL" id="SODP01000001">
    <property type="protein sequence ID" value="TDW76495.1"/>
    <property type="molecule type" value="Genomic_DNA"/>
</dbReference>
<keyword evidence="1" id="KW-0805">Transcription regulation</keyword>
<proteinExistence type="predicted"/>
<evidence type="ECO:0000256" key="1">
    <source>
        <dbReference type="ARBA" id="ARBA00023015"/>
    </source>
</evidence>
<evidence type="ECO:0000313" key="6">
    <source>
        <dbReference type="EMBL" id="TDW76495.1"/>
    </source>
</evidence>
<dbReference type="Gene3D" id="1.10.10.10">
    <property type="entry name" value="Winged helix-like DNA-binding domain superfamily/Winged helix DNA-binding domain"/>
    <property type="match status" value="1"/>
</dbReference>
<dbReference type="InterPro" id="IPR036390">
    <property type="entry name" value="WH_DNA-bd_sf"/>
</dbReference>
<feature type="compositionally biased region" description="Basic and acidic residues" evidence="4">
    <location>
        <begin position="149"/>
        <end position="159"/>
    </location>
</feature>